<dbReference type="OrthoDB" id="10618194at2759"/>
<dbReference type="Proteomes" id="UP000591131">
    <property type="component" value="Unassembled WGS sequence"/>
</dbReference>
<feature type="signal peptide" evidence="1">
    <location>
        <begin position="1"/>
        <end position="19"/>
    </location>
</feature>
<feature type="chain" id="PRO_5029733333" evidence="1">
    <location>
        <begin position="20"/>
        <end position="239"/>
    </location>
</feature>
<keyword evidence="1" id="KW-0732">Signal</keyword>
<protein>
    <submittedName>
        <fullName evidence="2">Uncharacterized protein</fullName>
    </submittedName>
</protein>
<reference evidence="2 3" key="1">
    <citation type="submission" date="2020-04" db="EMBL/GenBank/DDBJ databases">
        <title>Perkinsus chesapeaki whole genome sequence.</title>
        <authorList>
            <person name="Bogema D.R."/>
        </authorList>
    </citation>
    <scope>NUCLEOTIDE SEQUENCE [LARGE SCALE GENOMIC DNA]</scope>
    <source>
        <strain evidence="2">ATCC PRA-425</strain>
    </source>
</reference>
<evidence type="ECO:0000313" key="2">
    <source>
        <dbReference type="EMBL" id="KAF4660733.1"/>
    </source>
</evidence>
<dbReference type="AlphaFoldDB" id="A0A7J6LNF6"/>
<gene>
    <name evidence="2" type="ORF">FOL47_007042</name>
</gene>
<keyword evidence="3" id="KW-1185">Reference proteome</keyword>
<evidence type="ECO:0000313" key="3">
    <source>
        <dbReference type="Proteomes" id="UP000591131"/>
    </source>
</evidence>
<sequence>MKLSSIFLVISASISTSVALVPGRYLYEDEDGKYRLAFDFYEDERITVIFDTPTNHFLDGRFSLTHQSVGTYAIDFNGAFEGATSLYNGIQSIYPGVSFHDGDLTTVTFTSYGSPLYVTFEGQSLELLPYGFPMVEGTFVNSDDPYLRINYTFQAEARLDVQVVCGENKTSTVSFNLTESSRKFYDLSPPEKILELEGELDRACPWLLMELNDLTNVRFASPSLAFIVLEGIMTPLRQI</sequence>
<evidence type="ECO:0000256" key="1">
    <source>
        <dbReference type="SAM" id="SignalP"/>
    </source>
</evidence>
<organism evidence="2 3">
    <name type="scientific">Perkinsus chesapeaki</name>
    <name type="common">Clam parasite</name>
    <name type="synonym">Perkinsus andrewsi</name>
    <dbReference type="NCBI Taxonomy" id="330153"/>
    <lineage>
        <taxon>Eukaryota</taxon>
        <taxon>Sar</taxon>
        <taxon>Alveolata</taxon>
        <taxon>Perkinsozoa</taxon>
        <taxon>Perkinsea</taxon>
        <taxon>Perkinsida</taxon>
        <taxon>Perkinsidae</taxon>
        <taxon>Perkinsus</taxon>
    </lineage>
</organism>
<accession>A0A7J6LNF6</accession>
<dbReference type="EMBL" id="JAAPAO010000402">
    <property type="protein sequence ID" value="KAF4660733.1"/>
    <property type="molecule type" value="Genomic_DNA"/>
</dbReference>
<name>A0A7J6LNF6_PERCH</name>
<comment type="caution">
    <text evidence="2">The sequence shown here is derived from an EMBL/GenBank/DDBJ whole genome shotgun (WGS) entry which is preliminary data.</text>
</comment>
<proteinExistence type="predicted"/>